<keyword evidence="1" id="KW-0812">Transmembrane</keyword>
<accession>V7PKG6</accession>
<protein>
    <submittedName>
        <fullName evidence="2">Uncharacterized protein</fullName>
    </submittedName>
</protein>
<feature type="transmembrane region" description="Helical" evidence="1">
    <location>
        <begin position="73"/>
        <end position="106"/>
    </location>
</feature>
<dbReference type="AlphaFoldDB" id="V7PKG6"/>
<organism evidence="2 3">
    <name type="scientific">Plasmodium yoelii 17X</name>
    <dbReference type="NCBI Taxonomy" id="1323249"/>
    <lineage>
        <taxon>Eukaryota</taxon>
        <taxon>Sar</taxon>
        <taxon>Alveolata</taxon>
        <taxon>Apicomplexa</taxon>
        <taxon>Aconoidasida</taxon>
        <taxon>Haemosporida</taxon>
        <taxon>Plasmodiidae</taxon>
        <taxon>Plasmodium</taxon>
        <taxon>Plasmodium (Vinckeia)</taxon>
    </lineage>
</organism>
<dbReference type="Proteomes" id="UP000018538">
    <property type="component" value="Unassembled WGS sequence"/>
</dbReference>
<sequence length="123" mass="13691">MCICSLIYIYISCYGKLHKHCAFINSSFLNLKCIINKLQAVHIAYWHVCYSCDESSNEDKKCENKEYGIVNNIIYGAGLGVGAIGFSLAVLSSTIIASTLVFSLYFCANTCNISDEELFEECI</sequence>
<evidence type="ECO:0000313" key="2">
    <source>
        <dbReference type="EMBL" id="ETB60056.1"/>
    </source>
</evidence>
<keyword evidence="3" id="KW-1185">Reference proteome</keyword>
<dbReference type="EMBL" id="KI635763">
    <property type="protein sequence ID" value="ETB60056.1"/>
    <property type="molecule type" value="Genomic_DNA"/>
</dbReference>
<keyword evidence="1" id="KW-0472">Membrane</keyword>
<proteinExistence type="predicted"/>
<evidence type="ECO:0000256" key="1">
    <source>
        <dbReference type="SAM" id="Phobius"/>
    </source>
</evidence>
<name>V7PKG6_PLAYE</name>
<keyword evidence="1" id="KW-1133">Transmembrane helix</keyword>
<evidence type="ECO:0000313" key="3">
    <source>
        <dbReference type="Proteomes" id="UP000018538"/>
    </source>
</evidence>
<dbReference type="OrthoDB" id="391627at2759"/>
<reference evidence="2 3" key="1">
    <citation type="submission" date="2013-11" db="EMBL/GenBank/DDBJ databases">
        <title>The Genome Sequence of Plasmodium yoelii 17X.</title>
        <authorList>
            <consortium name="The Broad Institute Genomics Platform"/>
            <consortium name="The Broad Institute Genome Sequencing Center for Infectious Disease"/>
            <person name="Neafsey D."/>
            <person name="Adams J."/>
            <person name="Walker B."/>
            <person name="Young S.K."/>
            <person name="Zeng Q."/>
            <person name="Gargeya S."/>
            <person name="Fitzgerald M."/>
            <person name="Haas B."/>
            <person name="Abouelleil A."/>
            <person name="Alvarado L."/>
            <person name="Chapman S.B."/>
            <person name="Gainer-Dewar J."/>
            <person name="Goldberg J."/>
            <person name="Griggs A."/>
            <person name="Gujja S."/>
            <person name="Hansen M."/>
            <person name="Howarth C."/>
            <person name="Imamovic A."/>
            <person name="Ireland A."/>
            <person name="Larimer J."/>
            <person name="McCowan C."/>
            <person name="Murphy C."/>
            <person name="Pearson M."/>
            <person name="Poon T.W."/>
            <person name="Priest M."/>
            <person name="Roberts A."/>
            <person name="Saif S."/>
            <person name="Shea T."/>
            <person name="Sykes S."/>
            <person name="Wortman J."/>
            <person name="Nusbaum C."/>
            <person name="Birren B."/>
        </authorList>
    </citation>
    <scope>NUCLEOTIDE SEQUENCE [LARGE SCALE GENOMIC DNA]</scope>
    <source>
        <strain evidence="2 3">17X</strain>
    </source>
</reference>
<gene>
    <name evidence="2" type="ORF">YYC_02440</name>
</gene>